<evidence type="ECO:0000313" key="2">
    <source>
        <dbReference type="EMBL" id="CDW76348.1"/>
    </source>
</evidence>
<protein>
    <submittedName>
        <fullName evidence="2">Uncharacterized protein</fullName>
    </submittedName>
</protein>
<dbReference type="AlphaFoldDB" id="A0A078A4D3"/>
<dbReference type="InParanoid" id="A0A078A4D3"/>
<dbReference type="Proteomes" id="UP000039865">
    <property type="component" value="Unassembled WGS sequence"/>
</dbReference>
<feature type="coiled-coil region" evidence="1">
    <location>
        <begin position="318"/>
        <end position="384"/>
    </location>
</feature>
<evidence type="ECO:0000256" key="1">
    <source>
        <dbReference type="SAM" id="Coils"/>
    </source>
</evidence>
<proteinExistence type="predicted"/>
<sequence length="603" mass="71473">MSKQKNTVQINCIIKQIYGQKTIPVQISYFDLKYNFTRAFYQKLDILRIFKFNPDSCLVSDIKDIKPQADSEVFMISENILKLMEINSLHSFEEELDKVIFVKIEIVSKLFNYIIQNKSCLPVKYPQDHQEKTGEWQIRDIVLQYQSLLSAMKEKFAIKYHESQLTLQYSITDSKEKQFIKYDDNSRELLRKAILDQKIQEIVIKVQDSPNLREQENQDDEVLINLQISEELEQGKERHISKDIGKIHLKTRKNFIEQLAEILGKNYLDISQIILYSTRDNRLGYLNKIEEEQYLANLIKYRSLIVYVEKQLGQESFIIYATQKLQQIEENQTKLEKQSNNIESKIDSLINLFKDQQTLQQENLQSILEENQKMREQIEILGKKQTEILDINRNYQYQYNIETQFQQMGTEEYDSQGVNESQENQANGFSEDEVHQNIYDNQELNPDQNDDEDIIYEDDEQDDQAETSLISVYKERLSLINREIKTYKFPKYNFTIQKQILISDDQSLMIVRLKNIGKQSLPKSFGVLDQKLASINYQKIDLQKEGEFYFMFDEIQQAYECGVKHSIAFELISEIDNLRIHHRILIDIQISNRDDVFEIIKIN</sequence>
<evidence type="ECO:0000313" key="3">
    <source>
        <dbReference type="Proteomes" id="UP000039865"/>
    </source>
</evidence>
<keyword evidence="3" id="KW-1185">Reference proteome</keyword>
<gene>
    <name evidence="2" type="primary">Contig6118.g6540</name>
    <name evidence="2" type="ORF">STYLEM_5348</name>
</gene>
<keyword evidence="1" id="KW-0175">Coiled coil</keyword>
<reference evidence="2 3" key="1">
    <citation type="submission" date="2014-06" db="EMBL/GenBank/DDBJ databases">
        <authorList>
            <person name="Swart Estienne"/>
        </authorList>
    </citation>
    <scope>NUCLEOTIDE SEQUENCE [LARGE SCALE GENOMIC DNA]</scope>
    <source>
        <strain evidence="2 3">130c</strain>
    </source>
</reference>
<name>A0A078A4D3_STYLE</name>
<dbReference type="EMBL" id="CCKQ01005191">
    <property type="protein sequence ID" value="CDW76348.1"/>
    <property type="molecule type" value="Genomic_DNA"/>
</dbReference>
<accession>A0A078A4D3</accession>
<organism evidence="2 3">
    <name type="scientific">Stylonychia lemnae</name>
    <name type="common">Ciliate</name>
    <dbReference type="NCBI Taxonomy" id="5949"/>
    <lineage>
        <taxon>Eukaryota</taxon>
        <taxon>Sar</taxon>
        <taxon>Alveolata</taxon>
        <taxon>Ciliophora</taxon>
        <taxon>Intramacronucleata</taxon>
        <taxon>Spirotrichea</taxon>
        <taxon>Stichotrichia</taxon>
        <taxon>Sporadotrichida</taxon>
        <taxon>Oxytrichidae</taxon>
        <taxon>Stylonychinae</taxon>
        <taxon>Stylonychia</taxon>
    </lineage>
</organism>